<reference evidence="2 3" key="1">
    <citation type="submission" date="2016-12" db="EMBL/GenBank/DDBJ databases">
        <title>The new phylogeny of genus Mycobacterium.</title>
        <authorList>
            <person name="Tortoli E."/>
            <person name="Trovato A."/>
            <person name="Cirillo D.M."/>
        </authorList>
    </citation>
    <scope>NUCLEOTIDE SEQUENCE [LARGE SCALE GENOMIC DNA]</scope>
    <source>
        <strain evidence="2 3">CCUG 66554</strain>
    </source>
</reference>
<dbReference type="Proteomes" id="UP000192434">
    <property type="component" value="Unassembled WGS sequence"/>
</dbReference>
<sequence length="129" mass="14159">MMTTPTSRMFGLGAILTVTTDRMLARDIGDIYELLNFMTGDNLFTHQLPRAAGECKPALLEQHPQLADIAVPDLPDANAYMAYLAGLEDTYDAELAVTPLPDDDHTHIDPLSELADMMPDKPMIVVVES</sequence>
<evidence type="ECO:0000259" key="1">
    <source>
        <dbReference type="Pfam" id="PF24875"/>
    </source>
</evidence>
<dbReference type="AlphaFoldDB" id="A0A1X0J0U3"/>
<proteinExistence type="predicted"/>
<dbReference type="EMBL" id="MVII01000019">
    <property type="protein sequence ID" value="ORB55280.1"/>
    <property type="molecule type" value="Genomic_DNA"/>
</dbReference>
<accession>A0A1X0J0U3</accession>
<feature type="domain" description="DUF7736" evidence="1">
    <location>
        <begin position="10"/>
        <end position="68"/>
    </location>
</feature>
<dbReference type="InterPro" id="IPR056638">
    <property type="entry name" value="DUF7736"/>
</dbReference>
<gene>
    <name evidence="2" type="ORF">BST43_15545</name>
</gene>
<protein>
    <recommendedName>
        <fullName evidence="1">DUF7736 domain-containing protein</fullName>
    </recommendedName>
</protein>
<comment type="caution">
    <text evidence="2">The sequence shown here is derived from an EMBL/GenBank/DDBJ whole genome shotgun (WGS) entry which is preliminary data.</text>
</comment>
<dbReference type="Pfam" id="PF24875">
    <property type="entry name" value="DUF7736"/>
    <property type="match status" value="1"/>
</dbReference>
<organism evidence="2 3">
    <name type="scientific">Mycobacteroides saopaulense</name>
    <dbReference type="NCBI Taxonomy" id="1578165"/>
    <lineage>
        <taxon>Bacteria</taxon>
        <taxon>Bacillati</taxon>
        <taxon>Actinomycetota</taxon>
        <taxon>Actinomycetes</taxon>
        <taxon>Mycobacteriales</taxon>
        <taxon>Mycobacteriaceae</taxon>
        <taxon>Mycobacteroides</taxon>
    </lineage>
</organism>
<name>A0A1X0J0U3_9MYCO</name>
<evidence type="ECO:0000313" key="3">
    <source>
        <dbReference type="Proteomes" id="UP000192434"/>
    </source>
</evidence>
<evidence type="ECO:0000313" key="2">
    <source>
        <dbReference type="EMBL" id="ORB55280.1"/>
    </source>
</evidence>